<feature type="non-terminal residue" evidence="1">
    <location>
        <position position="475"/>
    </location>
</feature>
<dbReference type="AlphaFoldDB" id="A0A8X8BPI0"/>
<name>A0A8X8BPI0_POLSE</name>
<gene>
    <name evidence="1" type="primary">Lrriq3</name>
    <name evidence="1" type="ORF">GTO96_0008647</name>
</gene>
<evidence type="ECO:0000313" key="1">
    <source>
        <dbReference type="EMBL" id="KAG2461907.1"/>
    </source>
</evidence>
<comment type="caution">
    <text evidence="1">The sequence shown here is derived from an EMBL/GenBank/DDBJ whole genome shotgun (WGS) entry which is preliminary data.</text>
</comment>
<dbReference type="Gene3D" id="3.80.10.10">
    <property type="entry name" value="Ribonuclease Inhibitor"/>
    <property type="match status" value="1"/>
</dbReference>
<dbReference type="InterPro" id="IPR032675">
    <property type="entry name" value="LRR_dom_sf"/>
</dbReference>
<organism evidence="1 2">
    <name type="scientific">Polypterus senegalus</name>
    <name type="common">Senegal bichir</name>
    <dbReference type="NCBI Taxonomy" id="55291"/>
    <lineage>
        <taxon>Eukaryota</taxon>
        <taxon>Metazoa</taxon>
        <taxon>Chordata</taxon>
        <taxon>Craniata</taxon>
        <taxon>Vertebrata</taxon>
        <taxon>Euteleostomi</taxon>
        <taxon>Actinopterygii</taxon>
        <taxon>Polypteriformes</taxon>
        <taxon>Polypteridae</taxon>
        <taxon>Polypterus</taxon>
    </lineage>
</organism>
<keyword evidence="2" id="KW-1185">Reference proteome</keyword>
<dbReference type="PANTHER" id="PTHR46723:SF1">
    <property type="entry name" value="LEUCINE-RICH REPEAT AND IQ DOMAIN-CONTAINING PROTEIN 3"/>
    <property type="match status" value="1"/>
</dbReference>
<sequence length="475" mass="54752">MKSLQILILHDNAIGKEQNTECLSKCPGLIALTLFDNPVSLRKNYRHSIVNTIWSLKALDNYVISDEEIIEDWTLPQKFRAQNKKLFIDLCPVSATNAESDIYQLPSGAKRIILNVDLKKLLSEAPQALQDTKKSFKIQGKNKSLPVPFFSPEHNKLMKAAPKRHKDVLPPLRKGIADMRDQGEDKVGFRLSGFKTILHDANPVNDLRISRHENGKTVREAIDQLHFLSQDAVKSKTFYQPPVSMEKRLIAKMYGSISLAPFQVIEKAYKDREKAESQTIKSNWVSDIRANRNDIQSNIQGYAEAKKNVCLQMRQQDELHLQNAMQLQEESNKKMAELVQERYTRFLENKKRKTAEQDQVKNFSKHHLSLSKALLKHDTKSRQGLLHQKKTHLVLALKQEEEEQKEQFKKHMKYRQLALQAATVSERKMVDQLIKTNEDIHLTQAKMRVRALKANQVTIHVMEPVLVDQSPLLKH</sequence>
<reference evidence="1 2" key="1">
    <citation type="journal article" date="2021" name="Cell">
        <title>Tracing the genetic footprints of vertebrate landing in non-teleost ray-finned fishes.</title>
        <authorList>
            <person name="Bi X."/>
            <person name="Wang K."/>
            <person name="Yang L."/>
            <person name="Pan H."/>
            <person name="Jiang H."/>
            <person name="Wei Q."/>
            <person name="Fang M."/>
            <person name="Yu H."/>
            <person name="Zhu C."/>
            <person name="Cai Y."/>
            <person name="He Y."/>
            <person name="Gan X."/>
            <person name="Zeng H."/>
            <person name="Yu D."/>
            <person name="Zhu Y."/>
            <person name="Jiang H."/>
            <person name="Qiu Q."/>
            <person name="Yang H."/>
            <person name="Zhang Y.E."/>
            <person name="Wang W."/>
            <person name="Zhu M."/>
            <person name="He S."/>
            <person name="Zhang G."/>
        </authorList>
    </citation>
    <scope>NUCLEOTIDE SEQUENCE [LARGE SCALE GENOMIC DNA]</scope>
    <source>
        <strain evidence="1">Bchr_013</strain>
    </source>
</reference>
<protein>
    <submittedName>
        <fullName evidence="1">LRIQ3 protein</fullName>
    </submittedName>
</protein>
<dbReference type="SUPFAM" id="SSF52058">
    <property type="entry name" value="L domain-like"/>
    <property type="match status" value="1"/>
</dbReference>
<accession>A0A8X8BPI0</accession>
<dbReference type="InterPro" id="IPR052859">
    <property type="entry name" value="LRR-IQ_domain_protein"/>
</dbReference>
<evidence type="ECO:0000313" key="2">
    <source>
        <dbReference type="Proteomes" id="UP000886611"/>
    </source>
</evidence>
<dbReference type="EMBL" id="JAATIS010004524">
    <property type="protein sequence ID" value="KAG2461907.1"/>
    <property type="molecule type" value="Genomic_DNA"/>
</dbReference>
<feature type="non-terminal residue" evidence="1">
    <location>
        <position position="1"/>
    </location>
</feature>
<proteinExistence type="predicted"/>
<dbReference type="Proteomes" id="UP000886611">
    <property type="component" value="Unassembled WGS sequence"/>
</dbReference>
<dbReference type="PANTHER" id="PTHR46723">
    <property type="entry name" value="LEUCINE-RICH REPEAT AND IQ DOMAIN-CONTAINING PROTEIN 3"/>
    <property type="match status" value="1"/>
</dbReference>